<sequence>IGIRPQNDAINDVFKNDRDVLHKDPALWPTYLNSNALERKKYLDQGYLFFQNKNSNFNSLAFYVPCVGHSLNLVGECSVSECISAINFFGILQRLYAFFSASTHRWDILVKQKKIQANKFIQNSLVL</sequence>
<dbReference type="STRING" id="543379.A0A232EQ94"/>
<reference evidence="1 2" key="1">
    <citation type="journal article" date="2017" name="Curr. Biol.">
        <title>The Evolution of Venom by Co-option of Single-Copy Genes.</title>
        <authorList>
            <person name="Martinson E.O."/>
            <person name="Mrinalini"/>
            <person name="Kelkar Y.D."/>
            <person name="Chang C.H."/>
            <person name="Werren J.H."/>
        </authorList>
    </citation>
    <scope>NUCLEOTIDE SEQUENCE [LARGE SCALE GENOMIC DNA]</scope>
    <source>
        <strain evidence="1 2">Alberta</strain>
        <tissue evidence="1">Whole body</tissue>
    </source>
</reference>
<gene>
    <name evidence="1" type="ORF">TSAR_016049</name>
</gene>
<feature type="non-terminal residue" evidence="1">
    <location>
        <position position="1"/>
    </location>
</feature>
<accession>A0A232EQ94</accession>
<dbReference type="EMBL" id="NNAY01002817">
    <property type="protein sequence ID" value="OXU20511.1"/>
    <property type="molecule type" value="Genomic_DNA"/>
</dbReference>
<dbReference type="Proteomes" id="UP000215335">
    <property type="component" value="Unassembled WGS sequence"/>
</dbReference>
<proteinExistence type="predicted"/>
<comment type="caution">
    <text evidence="1">The sequence shown here is derived from an EMBL/GenBank/DDBJ whole genome shotgun (WGS) entry which is preliminary data.</text>
</comment>
<name>A0A232EQ94_9HYME</name>
<dbReference type="AlphaFoldDB" id="A0A232EQ94"/>
<evidence type="ECO:0000313" key="2">
    <source>
        <dbReference type="Proteomes" id="UP000215335"/>
    </source>
</evidence>
<protein>
    <submittedName>
        <fullName evidence="1">Uncharacterized protein</fullName>
    </submittedName>
</protein>
<keyword evidence="2" id="KW-1185">Reference proteome</keyword>
<organism evidence="1 2">
    <name type="scientific">Trichomalopsis sarcophagae</name>
    <dbReference type="NCBI Taxonomy" id="543379"/>
    <lineage>
        <taxon>Eukaryota</taxon>
        <taxon>Metazoa</taxon>
        <taxon>Ecdysozoa</taxon>
        <taxon>Arthropoda</taxon>
        <taxon>Hexapoda</taxon>
        <taxon>Insecta</taxon>
        <taxon>Pterygota</taxon>
        <taxon>Neoptera</taxon>
        <taxon>Endopterygota</taxon>
        <taxon>Hymenoptera</taxon>
        <taxon>Apocrita</taxon>
        <taxon>Proctotrupomorpha</taxon>
        <taxon>Chalcidoidea</taxon>
        <taxon>Pteromalidae</taxon>
        <taxon>Pteromalinae</taxon>
        <taxon>Trichomalopsis</taxon>
    </lineage>
</organism>
<evidence type="ECO:0000313" key="1">
    <source>
        <dbReference type="EMBL" id="OXU20511.1"/>
    </source>
</evidence>